<proteinExistence type="predicted"/>
<keyword evidence="2" id="KW-1185">Reference proteome</keyword>
<evidence type="ECO:0000313" key="1">
    <source>
        <dbReference type="EMBL" id="GAA5504123.1"/>
    </source>
</evidence>
<dbReference type="Proteomes" id="UP001458946">
    <property type="component" value="Unassembled WGS sequence"/>
</dbReference>
<accession>A0ABP9VJ40</accession>
<dbReference type="EMBL" id="BAABRN010000089">
    <property type="protein sequence ID" value="GAA5504123.1"/>
    <property type="molecule type" value="Genomic_DNA"/>
</dbReference>
<gene>
    <name evidence="1" type="ORF">Dxin01_03892</name>
</gene>
<organism evidence="1 2">
    <name type="scientific">Deinococcus xinjiangensis</name>
    <dbReference type="NCBI Taxonomy" id="457454"/>
    <lineage>
        <taxon>Bacteria</taxon>
        <taxon>Thermotogati</taxon>
        <taxon>Deinococcota</taxon>
        <taxon>Deinococci</taxon>
        <taxon>Deinococcales</taxon>
        <taxon>Deinococcaceae</taxon>
        <taxon>Deinococcus</taxon>
    </lineage>
</organism>
<dbReference type="RefSeq" id="WP_353544088.1">
    <property type="nucleotide sequence ID" value="NZ_BAABRN010000089.1"/>
</dbReference>
<protein>
    <submittedName>
        <fullName evidence="1">Uncharacterized protein</fullName>
    </submittedName>
</protein>
<evidence type="ECO:0000313" key="2">
    <source>
        <dbReference type="Proteomes" id="UP001458946"/>
    </source>
</evidence>
<reference evidence="1 2" key="1">
    <citation type="submission" date="2024-02" db="EMBL/GenBank/DDBJ databases">
        <title>Deinococcus xinjiangensis NBRC 107630.</title>
        <authorList>
            <person name="Ichikawa N."/>
            <person name="Katano-Makiyama Y."/>
            <person name="Hidaka K."/>
        </authorList>
    </citation>
    <scope>NUCLEOTIDE SEQUENCE [LARGE SCALE GENOMIC DNA]</scope>
    <source>
        <strain evidence="1 2">NBRC 107630</strain>
    </source>
</reference>
<sequence length="134" mass="15070">MTEWIRTAGKAITPNFQMAFTYVGQSGIGYMFDYDPATKQVECKSDIARENYEKCLAAVEAGTMTAQVEDFSVEFWDAGAIRCHCGAKVELSDDWRGTRCKCGSEYSSTGQQLRANWREICRETGELTDDDFLS</sequence>
<name>A0ABP9VJ40_9DEIO</name>
<comment type="caution">
    <text evidence="1">The sequence shown here is derived from an EMBL/GenBank/DDBJ whole genome shotgun (WGS) entry which is preliminary data.</text>
</comment>